<accession>A0A806K0E6</accession>
<evidence type="ECO:0000313" key="1">
    <source>
        <dbReference type="EMBL" id="AGS53112.1"/>
    </source>
</evidence>
<protein>
    <submittedName>
        <fullName evidence="1">Uncharacterized protein</fullName>
    </submittedName>
</protein>
<proteinExistence type="predicted"/>
<organism evidence="1">
    <name type="scientific">uncultured bacterium contig00036</name>
    <dbReference type="NCBI Taxonomy" id="1181524"/>
    <lineage>
        <taxon>Bacteria</taxon>
        <taxon>environmental samples</taxon>
    </lineage>
</organism>
<dbReference type="AlphaFoldDB" id="A0A806K0E6"/>
<dbReference type="EMBL" id="JQ844221">
    <property type="protein sequence ID" value="AGS53112.1"/>
    <property type="molecule type" value="Genomic_DNA"/>
</dbReference>
<name>A0A806K0E6_9BACT</name>
<sequence>MGPTVQVKVKDYNEKNGLWTPVLVTPDTIAEIIAKGEL</sequence>
<reference evidence="1" key="1">
    <citation type="submission" date="2012-03" db="EMBL/GenBank/DDBJ databases">
        <title>Functional metagenomics reveals considerable lignocellulase gene clusters in the gut microbiome of a wood-feeding higher termite.</title>
        <authorList>
            <person name="Liu N."/>
        </authorList>
    </citation>
    <scope>NUCLEOTIDE SEQUENCE</scope>
</reference>